<reference evidence="2 3" key="1">
    <citation type="submission" date="2022-09" db="EMBL/GenBank/DDBJ databases">
        <authorList>
            <person name="Palmer J.M."/>
        </authorList>
    </citation>
    <scope>NUCLEOTIDE SEQUENCE [LARGE SCALE GENOMIC DNA]</scope>
    <source>
        <strain evidence="2 3">DSM 7382</strain>
    </source>
</reference>
<feature type="compositionally biased region" description="Low complexity" evidence="1">
    <location>
        <begin position="329"/>
        <end position="345"/>
    </location>
</feature>
<comment type="caution">
    <text evidence="2">The sequence shown here is derived from an EMBL/GenBank/DDBJ whole genome shotgun (WGS) entry which is preliminary data.</text>
</comment>
<feature type="compositionally biased region" description="Polar residues" evidence="1">
    <location>
        <begin position="696"/>
        <end position="725"/>
    </location>
</feature>
<dbReference type="Pfam" id="PF08284">
    <property type="entry name" value="RVP_2"/>
    <property type="match status" value="1"/>
</dbReference>
<dbReference type="Gene3D" id="2.40.70.10">
    <property type="entry name" value="Acid Proteases"/>
    <property type="match status" value="1"/>
</dbReference>
<feature type="compositionally biased region" description="Acidic residues" evidence="1">
    <location>
        <begin position="396"/>
        <end position="412"/>
    </location>
</feature>
<feature type="compositionally biased region" description="Polar residues" evidence="1">
    <location>
        <begin position="97"/>
        <end position="109"/>
    </location>
</feature>
<feature type="region of interest" description="Disordered" evidence="1">
    <location>
        <begin position="274"/>
        <end position="297"/>
    </location>
</feature>
<feature type="compositionally biased region" description="Basic and acidic residues" evidence="1">
    <location>
        <begin position="123"/>
        <end position="136"/>
    </location>
</feature>
<proteinExistence type="predicted"/>
<gene>
    <name evidence="2" type="ORF">QCA50_014095</name>
</gene>
<evidence type="ECO:0000313" key="2">
    <source>
        <dbReference type="EMBL" id="KAK7682712.1"/>
    </source>
</evidence>
<feature type="compositionally biased region" description="Gly residues" evidence="1">
    <location>
        <begin position="381"/>
        <end position="395"/>
    </location>
</feature>
<feature type="region of interest" description="Disordered" evidence="1">
    <location>
        <begin position="328"/>
        <end position="456"/>
    </location>
</feature>
<feature type="compositionally biased region" description="Basic and acidic residues" evidence="1">
    <location>
        <begin position="738"/>
        <end position="753"/>
    </location>
</feature>
<dbReference type="SUPFAM" id="SSF50630">
    <property type="entry name" value="Acid proteases"/>
    <property type="match status" value="1"/>
</dbReference>
<accession>A0AAW0FTT5</accession>
<dbReference type="Proteomes" id="UP001385951">
    <property type="component" value="Unassembled WGS sequence"/>
</dbReference>
<protein>
    <submittedName>
        <fullName evidence="2">Uncharacterized protein</fullName>
    </submittedName>
</protein>
<keyword evidence="3" id="KW-1185">Reference proteome</keyword>
<feature type="region of interest" description="Disordered" evidence="1">
    <location>
        <begin position="692"/>
        <end position="898"/>
    </location>
</feature>
<dbReference type="InterPro" id="IPR021109">
    <property type="entry name" value="Peptidase_aspartic_dom_sf"/>
</dbReference>
<dbReference type="EMBL" id="JASBNA010000034">
    <property type="protein sequence ID" value="KAK7682712.1"/>
    <property type="molecule type" value="Genomic_DNA"/>
</dbReference>
<feature type="compositionally biased region" description="Basic and acidic residues" evidence="1">
    <location>
        <begin position="413"/>
        <end position="426"/>
    </location>
</feature>
<feature type="compositionally biased region" description="Polar residues" evidence="1">
    <location>
        <begin position="768"/>
        <end position="783"/>
    </location>
</feature>
<name>A0AAW0FTT5_9APHY</name>
<evidence type="ECO:0000313" key="3">
    <source>
        <dbReference type="Proteomes" id="UP001385951"/>
    </source>
</evidence>
<feature type="compositionally biased region" description="Basic residues" evidence="1">
    <location>
        <begin position="1"/>
        <end position="12"/>
    </location>
</feature>
<organism evidence="2 3">
    <name type="scientific">Cerrena zonata</name>
    <dbReference type="NCBI Taxonomy" id="2478898"/>
    <lineage>
        <taxon>Eukaryota</taxon>
        <taxon>Fungi</taxon>
        <taxon>Dikarya</taxon>
        <taxon>Basidiomycota</taxon>
        <taxon>Agaricomycotina</taxon>
        <taxon>Agaricomycetes</taxon>
        <taxon>Polyporales</taxon>
        <taxon>Cerrenaceae</taxon>
        <taxon>Cerrena</taxon>
    </lineage>
</organism>
<sequence length="1315" mass="144243">MPTLTQKKHRSKAAQGGTAPPQRGPVTRSSTKKNNIEAAPSEPPGSEQRACTPAEQEVSTPDQPIVDEDEDLYADPPERGGQSDINTQGGSGGIATPSPSVKQELRSVSGSGGIATPTPSVKQEVRSVSDKDSEATRIIEEAKGPAIESKLSTEEARNAIRPNLMPLATRMGRLANRQASNRVYAHIFNRLMTIQQDMDQMNEVQNNAVQEVLDILESVEGPIGVNGNSAVCDDPDDTNMPPLPEPLVTNLADAYATTAQPTVLGTVDYSLPSTDRGTHYGQRPSSTGVTVTPPRVPYGPDRYTRLMNANLPVVMGEHSIRIRALHAIPPSDSSSDPSSSSDHSSLPPPGRGGGDGGNGGRGSTPTSRNSDTPPPPDRRGGGGNGGGGGGGTPDDGGGDDPGDEDDGEEEEDRDRPPHMPPDRGNEGRGGANHRGRVARSPTPFGGANPPHAYYYRQGAATPPQLDILGVRHGTPSVNSTRHGADTDWIRETLRERITEYIPELPVIRGLKITQPESYNGSDDLEVFEEWLARVCRWMRLTGAVGPEQDRARVDLLGTVLSSTAQHWYNSVVDGPHRIERSWSFENAVVALYYRFIHQSTMLTATERFENVKYSKPGGARQLATEMGKHAGRMVQPPDEYTIRRRFWFCLPKDITRIMGTIKGLSAERSTFTDLIEAAAEIEDAYRAEQIGERMRQSQSITPQHGSSSGGQPPTANSQSRSNSTRPARPNSFGRNRVRFSDRTAERGPERRTADSTQRPASGPPRPANVSSKPQYSGANASTQDKGKQPRRGCFNCGSLTHWANDPACPENARRAKPAVRRISDGGNNTDAAEDEGVSENDDHPKQSSNTEAAQSEEGELEGSQYDPEEYPEELYDSYPEEEESEQWMGGMQVSTTDGEDEHFDCEWLGGMQIATYNTGTDGSHHSADPLDGEAEDPDLVVFDIGLPILEYMDDVVLPQRIVQDFRTPGSQADQLSRTFMGLPQGTNSPPRPIPDTYAAYEVELSHLRQHSVAMNRRLTHLQRRVLEANGENEQLTRINALWLHQCGELNAEVRAFCNAHIVGVSSDQMTRMVADCQLRQHQRAIERERTFSRITVESDNDDTDYEDMPLLEDVASHMASRRDLLDRAVRAQGPPERLNAILANRDREYRSAMAPKEVRPQRDFKCITVYVEANGMKGLALLDSGSSIDCVSPEFARVARLPTRPLDKPVGLQLGCVGSRSSINFGSRTQVKIGSHQQKVYLDVVNIDHYDLILGVPFLQQFGIRLDFRTETIVVDSEVIKSLQVGEEVRTAKPVKRAYTGTSAKYQWAEKNQYE</sequence>
<feature type="compositionally biased region" description="Acidic residues" evidence="1">
    <location>
        <begin position="854"/>
        <end position="885"/>
    </location>
</feature>
<feature type="region of interest" description="Disordered" evidence="1">
    <location>
        <begin position="1"/>
        <end position="136"/>
    </location>
</feature>
<evidence type="ECO:0000256" key="1">
    <source>
        <dbReference type="SAM" id="MobiDB-lite"/>
    </source>
</evidence>
<feature type="compositionally biased region" description="Gly residues" evidence="1">
    <location>
        <begin position="351"/>
        <end position="362"/>
    </location>
</feature>
<dbReference type="CDD" id="cd00303">
    <property type="entry name" value="retropepsin_like"/>
    <property type="match status" value="1"/>
</dbReference>